<reference evidence="5" key="2">
    <citation type="submission" date="2023-06" db="EMBL/GenBank/DDBJ databases">
        <title>Black Yeasts Isolated from many extreme environments.</title>
        <authorList>
            <person name="Coleine C."/>
            <person name="Stajich J.E."/>
            <person name="Selbmann L."/>
        </authorList>
    </citation>
    <scope>NUCLEOTIDE SEQUENCE</scope>
    <source>
        <strain evidence="5">CCFEE 5200</strain>
    </source>
</reference>
<sequence length="746" mass="80171">MAQMSSADLDDLGNLFEFGDIDLNNIPNVDTNPFGDALQQAQNLSHPGTPLNSMSTAPAPSGTSAQDFGGHDQYSVQQDAERQREQYMLRSVNQTPTSHPFTEPMYQPSMQQLYGLPHPQQFQYPQQHGFPPNHHVPPTPNSFDMRGEAGRFMQHQQQQHQLDPQQRAIMEQLYQIRKDDAIAFTPMVSPAGTPQYHMQPEFAVPGAYFSPLTSPMLHAQNAQQTQQHRQGYYTNPSTAPSSNATSPIDLSIDMNMTGDATASSEQVNPQSRKPRRKTATPRSAGASAWTRQSPISKPQKRKSGSMLSSMVPVGELDTIMAEAQKSVNDQPGSAGLQIPLAFNTSSEDGSISPEPLSESLMGPPPRPGSSLTQSPALSAHRQEAKSAATPKSLLSRKSDDREQTNGGAHDDSSAIEIGDLEDLELPEAAAQQASRPSLKQIDTKVAQGTDSTEQTPRMSARKTPKFGPMSTPSSASALASPSGLTSPISAITPGSLLKDRAQDGKGGRMNKKRSSISANTSNMPSPALRPRISPSIKPLLPEGTLHSPTHALLLASKSNYQNLLEGNHLPGVKFPDSLSTGLTSKRTSHKVAEQGRRNRINDALKEMQALVPKEYLFGKGKHSSDESPEAGVGGEGEGCDGKESKEDAAAKSNSSKASTVESANVYIRNMQRRQAEEAAENEALRRRVEEMERRLTEQMGGCAGVGTVPISGAVEEGGGAAVAASTEMLVDEHAEESASPELVKVL</sequence>
<feature type="compositionally biased region" description="Polar residues" evidence="2">
    <location>
        <begin position="446"/>
        <end position="457"/>
    </location>
</feature>
<feature type="compositionally biased region" description="Basic and acidic residues" evidence="2">
    <location>
        <begin position="396"/>
        <end position="412"/>
    </location>
</feature>
<reference evidence="4" key="1">
    <citation type="submission" date="2021-12" db="EMBL/GenBank/DDBJ databases">
        <title>Black yeast isolated from Biological Soil Crust.</title>
        <authorList>
            <person name="Kurbessoian T."/>
        </authorList>
    </citation>
    <scope>NUCLEOTIDE SEQUENCE</scope>
    <source>
        <strain evidence="4">CCFEE 5208</strain>
    </source>
</reference>
<feature type="compositionally biased region" description="Basic and acidic residues" evidence="2">
    <location>
        <begin position="497"/>
        <end position="506"/>
    </location>
</feature>
<organism evidence="5 6">
    <name type="scientific">Friedmanniomyces endolithicus</name>
    <dbReference type="NCBI Taxonomy" id="329885"/>
    <lineage>
        <taxon>Eukaryota</taxon>
        <taxon>Fungi</taxon>
        <taxon>Dikarya</taxon>
        <taxon>Ascomycota</taxon>
        <taxon>Pezizomycotina</taxon>
        <taxon>Dothideomycetes</taxon>
        <taxon>Dothideomycetidae</taxon>
        <taxon>Mycosphaerellales</taxon>
        <taxon>Teratosphaeriaceae</taxon>
        <taxon>Friedmanniomyces</taxon>
    </lineage>
</organism>
<evidence type="ECO:0000256" key="1">
    <source>
        <dbReference type="SAM" id="Coils"/>
    </source>
</evidence>
<dbReference type="Gene3D" id="4.10.280.10">
    <property type="entry name" value="Helix-loop-helix DNA-binding domain"/>
    <property type="match status" value="1"/>
</dbReference>
<name>A0AAN6K1K7_9PEZI</name>
<feature type="compositionally biased region" description="Basic and acidic residues" evidence="2">
    <location>
        <begin position="639"/>
        <end position="649"/>
    </location>
</feature>
<evidence type="ECO:0000313" key="5">
    <source>
        <dbReference type="EMBL" id="KAK0962978.1"/>
    </source>
</evidence>
<feature type="compositionally biased region" description="Polar residues" evidence="2">
    <location>
        <begin position="515"/>
        <end position="524"/>
    </location>
</feature>
<evidence type="ECO:0000313" key="6">
    <source>
        <dbReference type="Proteomes" id="UP001175353"/>
    </source>
</evidence>
<dbReference type="GO" id="GO:0046983">
    <property type="term" value="F:protein dimerization activity"/>
    <property type="evidence" value="ECO:0007669"/>
    <property type="project" value="InterPro"/>
</dbReference>
<feature type="domain" description="BHLH" evidence="3">
    <location>
        <begin position="584"/>
        <end position="670"/>
    </location>
</feature>
<proteinExistence type="predicted"/>
<evidence type="ECO:0000256" key="2">
    <source>
        <dbReference type="SAM" id="MobiDB-lite"/>
    </source>
</evidence>
<feature type="compositionally biased region" description="Low complexity" evidence="2">
    <location>
        <begin position="470"/>
        <end position="487"/>
    </location>
</feature>
<feature type="region of interest" description="Disordered" evidence="2">
    <location>
        <begin position="219"/>
        <end position="307"/>
    </location>
</feature>
<dbReference type="EMBL" id="JASUXU010000086">
    <property type="protein sequence ID" value="KAK0308630.1"/>
    <property type="molecule type" value="Genomic_DNA"/>
</dbReference>
<feature type="region of interest" description="Disordered" evidence="2">
    <location>
        <begin position="576"/>
        <end position="598"/>
    </location>
</feature>
<dbReference type="Pfam" id="PF00010">
    <property type="entry name" value="HLH"/>
    <property type="match status" value="1"/>
</dbReference>
<feature type="compositionally biased region" description="Polar residues" evidence="2">
    <location>
        <begin position="40"/>
        <end position="66"/>
    </location>
</feature>
<comment type="caution">
    <text evidence="5">The sequence shown here is derived from an EMBL/GenBank/DDBJ whole genome shotgun (WGS) entry which is preliminary data.</text>
</comment>
<feature type="region of interest" description="Disordered" evidence="2">
    <location>
        <begin position="343"/>
        <end position="415"/>
    </location>
</feature>
<feature type="region of interest" description="Disordered" evidence="2">
    <location>
        <begin position="427"/>
        <end position="532"/>
    </location>
</feature>
<dbReference type="SMART" id="SM00353">
    <property type="entry name" value="HLH"/>
    <property type="match status" value="1"/>
</dbReference>
<feature type="coiled-coil region" evidence="1">
    <location>
        <begin position="667"/>
        <end position="701"/>
    </location>
</feature>
<feature type="region of interest" description="Disordered" evidence="2">
    <location>
        <begin position="617"/>
        <end position="663"/>
    </location>
</feature>
<gene>
    <name evidence="4" type="ORF">LTR82_015442</name>
    <name evidence="5" type="ORF">LTR91_019188</name>
</gene>
<keyword evidence="6" id="KW-1185">Reference proteome</keyword>
<dbReference type="AlphaFoldDB" id="A0AAN6K1K7"/>
<feature type="compositionally biased region" description="Low complexity" evidence="2">
    <location>
        <begin position="219"/>
        <end position="247"/>
    </location>
</feature>
<dbReference type="InterPro" id="IPR011598">
    <property type="entry name" value="bHLH_dom"/>
</dbReference>
<protein>
    <recommendedName>
        <fullName evidence="3">BHLH domain-containing protein</fullName>
    </recommendedName>
</protein>
<dbReference type="Proteomes" id="UP001175353">
    <property type="component" value="Unassembled WGS sequence"/>
</dbReference>
<feature type="region of interest" description="Disordered" evidence="2">
    <location>
        <begin position="40"/>
        <end position="81"/>
    </location>
</feature>
<accession>A0AAN6K1K7</accession>
<dbReference type="CDD" id="cd11392">
    <property type="entry name" value="bHLH_ScPHO4_like"/>
    <property type="match status" value="1"/>
</dbReference>
<dbReference type="EMBL" id="JAUJLE010000284">
    <property type="protein sequence ID" value="KAK0962978.1"/>
    <property type="molecule type" value="Genomic_DNA"/>
</dbReference>
<dbReference type="PROSITE" id="PS50888">
    <property type="entry name" value="BHLH"/>
    <property type="match status" value="1"/>
</dbReference>
<feature type="compositionally biased region" description="Polar residues" evidence="2">
    <location>
        <begin position="258"/>
        <end position="271"/>
    </location>
</feature>
<dbReference type="Proteomes" id="UP001168146">
    <property type="component" value="Unassembled WGS sequence"/>
</dbReference>
<dbReference type="SUPFAM" id="SSF47459">
    <property type="entry name" value="HLH, helix-loop-helix DNA-binding domain"/>
    <property type="match status" value="1"/>
</dbReference>
<evidence type="ECO:0000313" key="4">
    <source>
        <dbReference type="EMBL" id="KAK0308630.1"/>
    </source>
</evidence>
<evidence type="ECO:0000259" key="3">
    <source>
        <dbReference type="PROSITE" id="PS50888"/>
    </source>
</evidence>
<keyword evidence="1" id="KW-0175">Coiled coil</keyword>
<dbReference type="InterPro" id="IPR036638">
    <property type="entry name" value="HLH_DNA-bd_sf"/>
</dbReference>